<evidence type="ECO:0000313" key="2">
    <source>
        <dbReference type="Proteomes" id="UP000469424"/>
    </source>
</evidence>
<reference evidence="1 2" key="1">
    <citation type="submission" date="2019-08" db="EMBL/GenBank/DDBJ databases">
        <title>In-depth cultivation of the pig gut microbiome towards novel bacterial diversity and tailored functional studies.</title>
        <authorList>
            <person name="Wylensek D."/>
            <person name="Hitch T.C.A."/>
            <person name="Clavel T."/>
        </authorList>
    </citation>
    <scope>NUCLEOTIDE SEQUENCE [LARGE SCALE GENOMIC DNA]</scope>
    <source>
        <strain evidence="1 2">WCA-MUC-591-APC-4B</strain>
    </source>
</reference>
<keyword evidence="2" id="KW-1185">Reference proteome</keyword>
<dbReference type="EMBL" id="VUNA01000002">
    <property type="protein sequence ID" value="MST69979.1"/>
    <property type="molecule type" value="Genomic_DNA"/>
</dbReference>
<protein>
    <submittedName>
        <fullName evidence="1">Uncharacterized protein</fullName>
    </submittedName>
</protein>
<evidence type="ECO:0000313" key="1">
    <source>
        <dbReference type="EMBL" id="MST69979.1"/>
    </source>
</evidence>
<organism evidence="1 2">
    <name type="scientific">Mogibacterium kristiansenii</name>
    <dbReference type="NCBI Taxonomy" id="2606708"/>
    <lineage>
        <taxon>Bacteria</taxon>
        <taxon>Bacillati</taxon>
        <taxon>Bacillota</taxon>
        <taxon>Clostridia</taxon>
        <taxon>Peptostreptococcales</taxon>
        <taxon>Anaerovoracaceae</taxon>
        <taxon>Mogibacterium</taxon>
    </lineage>
</organism>
<accession>A0A6N7XJ65</accession>
<sequence>MDKTEFYNVLDISDPEEFTYYENMASLLEEDQTIEQNLIDDLLREVDFTRFRDLAKSYFEEFLNRVPDEETDLYFLADTMRRSVVGCEDPESLADAIYRFRKWYIVEPSVIDRNTGEEICVRDARYNISAAAFLGEKPEYDFHKAYNYEIDGYDVSVQDMVEGTEI</sequence>
<dbReference type="AlphaFoldDB" id="A0A6N7XJ65"/>
<dbReference type="Proteomes" id="UP000469424">
    <property type="component" value="Unassembled WGS sequence"/>
</dbReference>
<name>A0A6N7XJ65_9FIRM</name>
<comment type="caution">
    <text evidence="1">The sequence shown here is derived from an EMBL/GenBank/DDBJ whole genome shotgun (WGS) entry which is preliminary data.</text>
</comment>
<gene>
    <name evidence="1" type="ORF">FYJ65_01255</name>
</gene>
<dbReference type="RefSeq" id="WP_154553544.1">
    <property type="nucleotide sequence ID" value="NZ_VUNA01000002.1"/>
</dbReference>
<proteinExistence type="predicted"/>